<gene>
    <name evidence="2" type="ORF">H9747_04410</name>
</gene>
<name>A0A9D1PBJ4_9FIRM</name>
<keyword evidence="1" id="KW-0175">Coiled coil</keyword>
<reference evidence="2" key="1">
    <citation type="journal article" date="2021" name="PeerJ">
        <title>Extensive microbial diversity within the chicken gut microbiome revealed by metagenomics and culture.</title>
        <authorList>
            <person name="Gilroy R."/>
            <person name="Ravi A."/>
            <person name="Getino M."/>
            <person name="Pursley I."/>
            <person name="Horton D.L."/>
            <person name="Alikhan N.F."/>
            <person name="Baker D."/>
            <person name="Gharbi K."/>
            <person name="Hall N."/>
            <person name="Watson M."/>
            <person name="Adriaenssens E.M."/>
            <person name="Foster-Nyarko E."/>
            <person name="Jarju S."/>
            <person name="Secka A."/>
            <person name="Antonio M."/>
            <person name="Oren A."/>
            <person name="Chaudhuri R.R."/>
            <person name="La Ragione R."/>
            <person name="Hildebrand F."/>
            <person name="Pallen M.J."/>
        </authorList>
    </citation>
    <scope>NUCLEOTIDE SEQUENCE</scope>
    <source>
        <strain evidence="2">CHK195-9823</strain>
    </source>
</reference>
<accession>A0A9D1PBJ4</accession>
<proteinExistence type="predicted"/>
<dbReference type="InterPro" id="IPR010866">
    <property type="entry name" value="A-2_8-polyST"/>
</dbReference>
<evidence type="ECO:0000313" key="2">
    <source>
        <dbReference type="EMBL" id="HIV38227.1"/>
    </source>
</evidence>
<evidence type="ECO:0000313" key="3">
    <source>
        <dbReference type="Proteomes" id="UP000886814"/>
    </source>
</evidence>
<organism evidence="2 3">
    <name type="scientific">Candidatus Blautia stercorigallinarum</name>
    <dbReference type="NCBI Taxonomy" id="2838501"/>
    <lineage>
        <taxon>Bacteria</taxon>
        <taxon>Bacillati</taxon>
        <taxon>Bacillota</taxon>
        <taxon>Clostridia</taxon>
        <taxon>Lachnospirales</taxon>
        <taxon>Lachnospiraceae</taxon>
        <taxon>Blautia</taxon>
    </lineage>
</organism>
<dbReference type="AlphaFoldDB" id="A0A9D1PBJ4"/>
<dbReference type="EMBL" id="DXIQ01000027">
    <property type="protein sequence ID" value="HIV38227.1"/>
    <property type="molecule type" value="Genomic_DNA"/>
</dbReference>
<reference evidence="2" key="2">
    <citation type="submission" date="2021-04" db="EMBL/GenBank/DDBJ databases">
        <authorList>
            <person name="Gilroy R."/>
        </authorList>
    </citation>
    <scope>NUCLEOTIDE SEQUENCE</scope>
    <source>
        <strain evidence="2">CHK195-9823</strain>
    </source>
</reference>
<dbReference type="Proteomes" id="UP000886814">
    <property type="component" value="Unassembled WGS sequence"/>
</dbReference>
<feature type="coiled-coil region" evidence="1">
    <location>
        <begin position="493"/>
        <end position="520"/>
    </location>
</feature>
<evidence type="ECO:0000256" key="1">
    <source>
        <dbReference type="SAM" id="Coils"/>
    </source>
</evidence>
<protein>
    <submittedName>
        <fullName evidence="2">Alpha-2,8-polysialyltransferase family protein</fullName>
    </submittedName>
</protein>
<dbReference type="Pfam" id="PF07388">
    <property type="entry name" value="A-2_8-polyST"/>
    <property type="match status" value="1"/>
</dbReference>
<comment type="caution">
    <text evidence="2">The sequence shown here is derived from an EMBL/GenBank/DDBJ whole genome shotgun (WGS) entry which is preliminary data.</text>
</comment>
<sequence>MILYQALSSYQILECILHRQIYYRDKKAVLILGSYITERMPWYRELENRRFFDQVFLFRFGGYRGTEEEILGQVEEEYKRAIPYAPEEFEKLLIAGIHTYLQVWLISREIPFEMFEDGSGALSRPWILADIHKKSSPARYALIEKYHLYDHQSPWITRKYCDMKGQLPGFSDEKAQDFQVLEAFRGLSEKLKEEIRSLFRLPSLQGGEEDVLLLTQQFANLGQLSLEEQKSIYRHVFTYYLEGRKILIKPHPDDILYYSRLFPRCRILRDPFPCELLPFVFQKLPGTLCTVSSTGVNQIRQEFSDTLIFNSLYEKSFHWDGSYYTALYLAEHLLADGILCYGANLVQLENLAKIHWPHGKTLKITQDPEELKEQKRILQIRDDFREGLWGTSEPEYPDISRIPEEKFLGILYLNSEKKYSMYQPGEKEKFFRMIPFRIREKEKNHTLYFYPMKEEVRNMAEMFSKTGLSGQAPVSIETMSDSQIRICMLEGILAATEKRLLEYIETEKELRKELEELKQKGGSP</sequence>